<dbReference type="OrthoDB" id="3259161at2"/>
<dbReference type="RefSeq" id="WP_134423780.1">
    <property type="nucleotide sequence ID" value="NZ_SOHA01000009.1"/>
</dbReference>
<organism evidence="2 3">
    <name type="scientific">Cryobacterium cryoconiti</name>
    <dbReference type="NCBI Taxonomy" id="1259239"/>
    <lineage>
        <taxon>Bacteria</taxon>
        <taxon>Bacillati</taxon>
        <taxon>Actinomycetota</taxon>
        <taxon>Actinomycetes</taxon>
        <taxon>Micrococcales</taxon>
        <taxon>Microbacteriaceae</taxon>
        <taxon>Cryobacterium</taxon>
    </lineage>
</organism>
<name>A0A4Y8JXF5_9MICO</name>
<proteinExistence type="predicted"/>
<dbReference type="AlphaFoldDB" id="A0A4Y8JXF5"/>
<gene>
    <name evidence="2" type="ORF">E3T49_04545</name>
</gene>
<comment type="caution">
    <text evidence="2">The sequence shown here is derived from an EMBL/GenBank/DDBJ whole genome shotgun (WGS) entry which is preliminary data.</text>
</comment>
<accession>A0A4Y8JXF5</accession>
<protein>
    <recommendedName>
        <fullName evidence="1">DUF1023 domain-containing protein</fullName>
    </recommendedName>
</protein>
<dbReference type="Proteomes" id="UP000297472">
    <property type="component" value="Unassembled WGS sequence"/>
</dbReference>
<dbReference type="Pfam" id="PF06259">
    <property type="entry name" value="Abhydrolase_8"/>
    <property type="match status" value="1"/>
</dbReference>
<evidence type="ECO:0000313" key="2">
    <source>
        <dbReference type="EMBL" id="TFD32237.1"/>
    </source>
</evidence>
<keyword evidence="3" id="KW-1185">Reference proteome</keyword>
<evidence type="ECO:0000313" key="3">
    <source>
        <dbReference type="Proteomes" id="UP000297472"/>
    </source>
</evidence>
<evidence type="ECO:0000259" key="1">
    <source>
        <dbReference type="Pfam" id="PF06259"/>
    </source>
</evidence>
<dbReference type="EMBL" id="SOHA01000009">
    <property type="protein sequence ID" value="TFD32237.1"/>
    <property type="molecule type" value="Genomic_DNA"/>
</dbReference>
<feature type="domain" description="DUF1023" evidence="1">
    <location>
        <begin position="218"/>
        <end position="390"/>
    </location>
</feature>
<dbReference type="InterPro" id="IPR010427">
    <property type="entry name" value="DUF1023"/>
</dbReference>
<reference evidence="2 3" key="1">
    <citation type="submission" date="2019-03" db="EMBL/GenBank/DDBJ databases">
        <title>Genomics of glacier-inhabiting Cryobacterium strains.</title>
        <authorList>
            <person name="Liu Q."/>
            <person name="Xin Y.-H."/>
        </authorList>
    </citation>
    <scope>NUCLEOTIDE SEQUENCE [LARGE SCALE GENOMIC DNA]</scope>
    <source>
        <strain evidence="2 3">TMT1-51</strain>
    </source>
</reference>
<sequence length="475" mass="49153">MGHHIGMDPDEVEGRVAVLRSQIAELDGALTTMRRAREASANPLGYGLLPGSPILAPWALAGLAVAAAQVKSARVHAEELVNRLAGEIAQQRAASDGGAIASAAGHPASQTPAAALAAYAGDPTADPVVVAAWWRALSEEEQRALVVGHPELVGNLEGVDYTSRSEANRAELDRQIGIAEASGDDEDLDYLQSVKTAVGQHTQSVYQLISFTAGPPPLAAISVGNLDTAAYATFLAPGMGSNSAGTPQDLTAAARDLYVEERSLQVARGLTGGVAVVAWMAYDAPEMASLTDLDVFKGERASEGAVVFERALLGYDASYNAGPGHEDHGSFLSVDAHSYGSTMAADALADIPEGIVDAFVAIGSAGIATSIGGADGLNVPDGSVYAIQAYESLPAAGLGLLGSGREGAYWESFGAERLSSDHQIVDERETSVTNVHDLQMGEDSWLFNGYLDRNTTSLNNAALVNLGLGDEASRG</sequence>